<evidence type="ECO:0000313" key="3">
    <source>
        <dbReference type="Proteomes" id="UP001175353"/>
    </source>
</evidence>
<feature type="transmembrane region" description="Helical" evidence="1">
    <location>
        <begin position="59"/>
        <end position="83"/>
    </location>
</feature>
<sequence length="403" mass="43624">MALSAEISNGNISEQERNPTNEAAVIAAFNVTLSRRDRDPDTGAAVTAPTKYRHKTWKYIVGVFLLCLASLALSVGIIAHLGIYAHVPLFVVLVASFGSIAWFSAVFLIFLLAPKLNAQMKNRRAPEIDADMNSTGTNGIELQGFAPSIYGNNGTQDPRHPISASTPPNPLGDPNSQAHISGTLRDSIPITPVRPAHLAPSRSHDIFGTHPDPLASSPILGRAPPPVFPSAEALRATHRRRRHRPAAIVSASPSPMVLADAAWDEEDPFRDARVAAARAAAKGEEGGRQGGLPSRWIQKESQRGKYWPVIVCPHSPAGGTDSAFEYLLQRRTTTSDELMAKAMYPKQPNQKHMVLMRLCEPRKGAYRLAIEHVLGSLLEGEGDAGAEIGEDRSIVTFDALLLW</sequence>
<dbReference type="EMBL" id="JAUJLE010000119">
    <property type="protein sequence ID" value="KAK0980051.1"/>
    <property type="molecule type" value="Genomic_DNA"/>
</dbReference>
<evidence type="ECO:0000313" key="2">
    <source>
        <dbReference type="EMBL" id="KAK0980051.1"/>
    </source>
</evidence>
<accession>A0AAN6QQB3</accession>
<feature type="transmembrane region" description="Helical" evidence="1">
    <location>
        <begin position="89"/>
        <end position="113"/>
    </location>
</feature>
<dbReference type="Proteomes" id="UP001175353">
    <property type="component" value="Unassembled WGS sequence"/>
</dbReference>
<dbReference type="AlphaFoldDB" id="A0AAN6QQB3"/>
<gene>
    <name evidence="2" type="ORF">LTR91_012371</name>
</gene>
<name>A0AAN6QQB3_9PEZI</name>
<evidence type="ECO:0000256" key="1">
    <source>
        <dbReference type="SAM" id="Phobius"/>
    </source>
</evidence>
<keyword evidence="3" id="KW-1185">Reference proteome</keyword>
<keyword evidence="1" id="KW-0472">Membrane</keyword>
<keyword evidence="1" id="KW-1133">Transmembrane helix</keyword>
<reference evidence="2" key="1">
    <citation type="submission" date="2023-06" db="EMBL/GenBank/DDBJ databases">
        <title>Black Yeasts Isolated from many extreme environments.</title>
        <authorList>
            <person name="Coleine C."/>
            <person name="Stajich J.E."/>
            <person name="Selbmann L."/>
        </authorList>
    </citation>
    <scope>NUCLEOTIDE SEQUENCE</scope>
    <source>
        <strain evidence="2">CCFEE 5200</strain>
    </source>
</reference>
<protein>
    <submittedName>
        <fullName evidence="2">Uncharacterized protein</fullName>
    </submittedName>
</protein>
<proteinExistence type="predicted"/>
<organism evidence="2 3">
    <name type="scientific">Friedmanniomyces endolithicus</name>
    <dbReference type="NCBI Taxonomy" id="329885"/>
    <lineage>
        <taxon>Eukaryota</taxon>
        <taxon>Fungi</taxon>
        <taxon>Dikarya</taxon>
        <taxon>Ascomycota</taxon>
        <taxon>Pezizomycotina</taxon>
        <taxon>Dothideomycetes</taxon>
        <taxon>Dothideomycetidae</taxon>
        <taxon>Mycosphaerellales</taxon>
        <taxon>Teratosphaeriaceae</taxon>
        <taxon>Friedmanniomyces</taxon>
    </lineage>
</organism>
<keyword evidence="1" id="KW-0812">Transmembrane</keyword>
<comment type="caution">
    <text evidence="2">The sequence shown here is derived from an EMBL/GenBank/DDBJ whole genome shotgun (WGS) entry which is preliminary data.</text>
</comment>